<sequence length="63" mass="7173">RLHTYFGASGKQGAVQFACMLLLLVWALKLLKQRVVFSLDDFQTCVRCVKVTTQWRVLFLAPG</sequence>
<gene>
    <name evidence="2" type="ORF">MNBD_ALPHA07-2070</name>
</gene>
<name>A0A3B0SNB8_9ZZZZ</name>
<reference evidence="2" key="1">
    <citation type="submission" date="2018-06" db="EMBL/GenBank/DDBJ databases">
        <authorList>
            <person name="Zhirakovskaya E."/>
        </authorList>
    </citation>
    <scope>NUCLEOTIDE SEQUENCE</scope>
</reference>
<keyword evidence="1" id="KW-0812">Transmembrane</keyword>
<evidence type="ECO:0000313" key="2">
    <source>
        <dbReference type="EMBL" id="VAW03732.1"/>
    </source>
</evidence>
<proteinExistence type="predicted"/>
<organism evidence="2">
    <name type="scientific">hydrothermal vent metagenome</name>
    <dbReference type="NCBI Taxonomy" id="652676"/>
    <lineage>
        <taxon>unclassified sequences</taxon>
        <taxon>metagenomes</taxon>
        <taxon>ecological metagenomes</taxon>
    </lineage>
</organism>
<evidence type="ECO:0000256" key="1">
    <source>
        <dbReference type="SAM" id="Phobius"/>
    </source>
</evidence>
<feature type="transmembrane region" description="Helical" evidence="1">
    <location>
        <begin position="13"/>
        <end position="31"/>
    </location>
</feature>
<accession>A0A3B0SNB8</accession>
<dbReference type="EMBL" id="UOEG01000264">
    <property type="protein sequence ID" value="VAW03732.1"/>
    <property type="molecule type" value="Genomic_DNA"/>
</dbReference>
<keyword evidence="1" id="KW-1133">Transmembrane helix</keyword>
<feature type="non-terminal residue" evidence="2">
    <location>
        <position position="1"/>
    </location>
</feature>
<keyword evidence="1" id="KW-0472">Membrane</keyword>
<protein>
    <submittedName>
        <fullName evidence="2">Uncharacterized protein</fullName>
    </submittedName>
</protein>
<dbReference type="AlphaFoldDB" id="A0A3B0SNB8"/>